<keyword evidence="1" id="KW-0040">ANK repeat</keyword>
<gene>
    <name evidence="4" type="ORF">FHETE_5269</name>
</gene>
<dbReference type="OrthoDB" id="539213at2759"/>
<evidence type="ECO:0000313" key="5">
    <source>
        <dbReference type="Proteomes" id="UP000567885"/>
    </source>
</evidence>
<dbReference type="Proteomes" id="UP000567885">
    <property type="component" value="Unassembled WGS sequence"/>
</dbReference>
<dbReference type="AlphaFoldDB" id="A0A8H5TC56"/>
<reference evidence="4 5" key="1">
    <citation type="submission" date="2020-05" db="EMBL/GenBank/DDBJ databases">
        <title>Identification and distribution of gene clusters putatively required for synthesis of sphingolipid metabolism inhibitors in phylogenetically diverse species of the filamentous fungus Fusarium.</title>
        <authorList>
            <person name="Kim H.-S."/>
            <person name="Busman M."/>
            <person name="Brown D.W."/>
            <person name="Divon H."/>
            <person name="Uhlig S."/>
            <person name="Proctor R.H."/>
        </authorList>
    </citation>
    <scope>NUCLEOTIDE SEQUENCE [LARGE SCALE GENOMIC DNA]</scope>
    <source>
        <strain evidence="4 5">NRRL 20693</strain>
    </source>
</reference>
<sequence length="598" mass="65141">MNDSYIYINSTQCLEELPTEIKGLILDEVSSPEEPFNGYKALLNVALTCKKLSGHALVKLYSKDTRESLKLDHDSDSPLALQWACWYGVSEAAKLSLASLDRIGLDVKRKIEQPFNNGNLYELRYQASRSRGRPDSTTYGYVHWGTKSGLLHLACLRGNTAILELLMGYGVDLNTPDGAKLPPLAYTLNEDVAKLLVENGADINITHGTDETALCNLISLGSAGSQSCIKEFNLPGGKGALKALDTRHDYLSTIQYLIQDAKADIYANKIRHVNPLLKAVQTRYPEAVRLLLEAGASPNPIDTETGQKRLLLADAMKRSENHCVVKMLLEAGAEADLDQLPERGLTRREGDGLPIMHLTTPNSNPLYAREEVDMARSVCKKIKNFDQAIDGHPALWHYVRKGRQDIGRLLIEYGASPELANVNVNDNDLGLVSLDAATGKHTVSASVTPTDDIANIHNMVYLKTSQEWLDQSMALLEARPSTTLITTTYKLRPGPLRPDADGDTAVTKPPRGALVLKAYDPISGATIKYRTSKAQEVSRLMHASLGRLGRRMAAVPDVPEVTMADGEGATPAEDAQAAAPTPQTSQGGGGKKKKKGKK</sequence>
<evidence type="ECO:0000313" key="4">
    <source>
        <dbReference type="EMBL" id="KAF5668456.1"/>
    </source>
</evidence>
<dbReference type="PANTHER" id="PTHR24118">
    <property type="entry name" value="POTE ANKYRIN DOMAIN"/>
    <property type="match status" value="1"/>
</dbReference>
<dbReference type="Gene3D" id="1.25.40.20">
    <property type="entry name" value="Ankyrin repeat-containing domain"/>
    <property type="match status" value="2"/>
</dbReference>
<feature type="repeat" description="ANK" evidence="1">
    <location>
        <begin position="151"/>
        <end position="178"/>
    </location>
</feature>
<accession>A0A8H5TC56</accession>
<dbReference type="PROSITE" id="PS50297">
    <property type="entry name" value="ANK_REP_REGION"/>
    <property type="match status" value="1"/>
</dbReference>
<protein>
    <submittedName>
        <fullName evidence="4">Ankyrin-2</fullName>
    </submittedName>
</protein>
<dbReference type="SUPFAM" id="SSF48403">
    <property type="entry name" value="Ankyrin repeat"/>
    <property type="match status" value="1"/>
</dbReference>
<dbReference type="Pfam" id="PF13606">
    <property type="entry name" value="Ank_3"/>
    <property type="match status" value="1"/>
</dbReference>
<dbReference type="PANTHER" id="PTHR24118:SF100">
    <property type="entry name" value="FYVE-TYPE DOMAIN-CONTAINING PROTEIN"/>
    <property type="match status" value="1"/>
</dbReference>
<dbReference type="Pfam" id="PF05486">
    <property type="entry name" value="SRP9-21"/>
    <property type="match status" value="1"/>
</dbReference>
<dbReference type="InterPro" id="IPR002110">
    <property type="entry name" value="Ankyrin_rpt"/>
</dbReference>
<proteinExistence type="predicted"/>
<dbReference type="SMART" id="SM00248">
    <property type="entry name" value="ANK"/>
    <property type="match status" value="5"/>
</dbReference>
<feature type="region of interest" description="Disordered" evidence="2">
    <location>
        <begin position="560"/>
        <end position="598"/>
    </location>
</feature>
<feature type="repeat" description="ANK" evidence="1">
    <location>
        <begin position="271"/>
        <end position="303"/>
    </location>
</feature>
<dbReference type="InterPro" id="IPR039432">
    <property type="entry name" value="SRP9_dom"/>
</dbReference>
<comment type="caution">
    <text evidence="4">The sequence shown here is derived from an EMBL/GenBank/DDBJ whole genome shotgun (WGS) entry which is preliminary data.</text>
</comment>
<feature type="domain" description="SRP9" evidence="3">
    <location>
        <begin position="462"/>
        <end position="552"/>
    </location>
</feature>
<evidence type="ECO:0000256" key="1">
    <source>
        <dbReference type="PROSITE-ProRule" id="PRU00023"/>
    </source>
</evidence>
<dbReference type="InterPro" id="IPR036770">
    <property type="entry name" value="Ankyrin_rpt-contain_sf"/>
</dbReference>
<evidence type="ECO:0000256" key="2">
    <source>
        <dbReference type="SAM" id="MobiDB-lite"/>
    </source>
</evidence>
<dbReference type="PROSITE" id="PS50088">
    <property type="entry name" value="ANK_REPEAT"/>
    <property type="match status" value="2"/>
</dbReference>
<organism evidence="4 5">
    <name type="scientific">Fusarium heterosporum</name>
    <dbReference type="NCBI Taxonomy" id="42747"/>
    <lineage>
        <taxon>Eukaryota</taxon>
        <taxon>Fungi</taxon>
        <taxon>Dikarya</taxon>
        <taxon>Ascomycota</taxon>
        <taxon>Pezizomycotina</taxon>
        <taxon>Sordariomycetes</taxon>
        <taxon>Hypocreomycetidae</taxon>
        <taxon>Hypocreales</taxon>
        <taxon>Nectriaceae</taxon>
        <taxon>Fusarium</taxon>
        <taxon>Fusarium heterosporum species complex</taxon>
    </lineage>
</organism>
<keyword evidence="5" id="KW-1185">Reference proteome</keyword>
<dbReference type="EMBL" id="JAAGWQ010000093">
    <property type="protein sequence ID" value="KAF5668456.1"/>
    <property type="molecule type" value="Genomic_DNA"/>
</dbReference>
<name>A0A8H5TC56_FUSHE</name>
<feature type="compositionally biased region" description="Low complexity" evidence="2">
    <location>
        <begin position="569"/>
        <end position="585"/>
    </location>
</feature>
<evidence type="ECO:0000259" key="3">
    <source>
        <dbReference type="Pfam" id="PF05486"/>
    </source>
</evidence>